<name>A0A1C3WNQ7_9HYPH</name>
<gene>
    <name evidence="1" type="ORF">GA0061103_5877</name>
</gene>
<reference evidence="2" key="1">
    <citation type="submission" date="2016-08" db="EMBL/GenBank/DDBJ databases">
        <authorList>
            <person name="Varghese N."/>
            <person name="Submissions Spin"/>
        </authorList>
    </citation>
    <scope>NUCLEOTIDE SEQUENCE [LARGE SCALE GENOMIC DNA]</scope>
    <source>
        <strain evidence="2">HAMBI 2975</strain>
    </source>
</reference>
<protein>
    <submittedName>
        <fullName evidence="1">Uncharacterized protein</fullName>
    </submittedName>
</protein>
<dbReference type="OrthoDB" id="8448891at2"/>
<keyword evidence="2" id="KW-1185">Reference proteome</keyword>
<dbReference type="RefSeq" id="WP_141694460.1">
    <property type="nucleotide sequence ID" value="NZ_FMAG01000006.1"/>
</dbReference>
<dbReference type="AlphaFoldDB" id="A0A1C3WNQ7"/>
<evidence type="ECO:0000313" key="2">
    <source>
        <dbReference type="Proteomes" id="UP000199101"/>
    </source>
</evidence>
<organism evidence="1 2">
    <name type="scientific">Rhizobium multihospitium</name>
    <dbReference type="NCBI Taxonomy" id="410764"/>
    <lineage>
        <taxon>Bacteria</taxon>
        <taxon>Pseudomonadati</taxon>
        <taxon>Pseudomonadota</taxon>
        <taxon>Alphaproteobacteria</taxon>
        <taxon>Hyphomicrobiales</taxon>
        <taxon>Rhizobiaceae</taxon>
        <taxon>Rhizobium/Agrobacterium group</taxon>
        <taxon>Rhizobium</taxon>
    </lineage>
</organism>
<accession>A0A1C3WNQ7</accession>
<dbReference type="EMBL" id="FMAG01000006">
    <property type="protein sequence ID" value="SCB41600.1"/>
    <property type="molecule type" value="Genomic_DNA"/>
</dbReference>
<dbReference type="STRING" id="410764.GA0061103_5877"/>
<proteinExistence type="predicted"/>
<evidence type="ECO:0000313" key="1">
    <source>
        <dbReference type="EMBL" id="SCB41600.1"/>
    </source>
</evidence>
<sequence>MNWENWGPALLSSSTVAALTILGSHFLKSMIEQSVKHGFDRQIETLRADIKSKEEDLRSLRSGALSALSAKHEELDRRRIKAAESLWRAVIDQRKYRSAISTVAILNIAKIDETIKSGGVEAEKMRTFAEVIWQTTGLADQGQPNELVADVEQLFVSDEAWLAFDALRTIGGHAAITLLTLKNGLDLGILKKLSSGNDAIKKVLPEYSSYIDQYPEVAPLYLVDQLQEKLLRELRGSFSQSDTDYIAVNQARHILSISKIEPIELANEIPDKYKIDPPPLAQ</sequence>
<dbReference type="Proteomes" id="UP000199101">
    <property type="component" value="Unassembled WGS sequence"/>
</dbReference>